<accession>A0A8H3CWP0</accession>
<dbReference type="Proteomes" id="UP000663888">
    <property type="component" value="Unassembled WGS sequence"/>
</dbReference>
<dbReference type="EMBL" id="CAJMWX010001574">
    <property type="protein sequence ID" value="CAE6496815.1"/>
    <property type="molecule type" value="Genomic_DNA"/>
</dbReference>
<name>A0A8H3CWP0_9AGAM</name>
<dbReference type="Gene3D" id="3.20.20.80">
    <property type="entry name" value="Glycosidases"/>
    <property type="match status" value="1"/>
</dbReference>
<evidence type="ECO:0000256" key="4">
    <source>
        <dbReference type="SAM" id="MobiDB-lite"/>
    </source>
</evidence>
<evidence type="ECO:0000256" key="1">
    <source>
        <dbReference type="ARBA" id="ARBA00001913"/>
    </source>
</evidence>
<evidence type="ECO:0000256" key="3">
    <source>
        <dbReference type="ARBA" id="ARBA00023277"/>
    </source>
</evidence>
<protein>
    <recommendedName>
        <fullName evidence="8">Alpha-amylase</fullName>
    </recommendedName>
</protein>
<dbReference type="PANTHER" id="PTHR43447">
    <property type="entry name" value="ALPHA-AMYLASE"/>
    <property type="match status" value="1"/>
</dbReference>
<gene>
    <name evidence="6" type="ORF">RDB_LOCUS147842</name>
</gene>
<dbReference type="GO" id="GO:0005975">
    <property type="term" value="P:carbohydrate metabolic process"/>
    <property type="evidence" value="ECO:0007669"/>
    <property type="project" value="InterPro"/>
</dbReference>
<comment type="caution">
    <text evidence="6">The sequence shown here is derived from an EMBL/GenBank/DDBJ whole genome shotgun (WGS) entry which is preliminary data.</text>
</comment>
<dbReference type="GO" id="GO:0004556">
    <property type="term" value="F:alpha-amylase activity"/>
    <property type="evidence" value="ECO:0007669"/>
    <property type="project" value="InterPro"/>
</dbReference>
<evidence type="ECO:0000313" key="7">
    <source>
        <dbReference type="Proteomes" id="UP000663888"/>
    </source>
</evidence>
<evidence type="ECO:0000313" key="6">
    <source>
        <dbReference type="EMBL" id="CAE6496815.1"/>
    </source>
</evidence>
<feature type="chain" id="PRO_5034534650" description="Alpha-amylase" evidence="5">
    <location>
        <begin position="20"/>
        <end position="159"/>
    </location>
</feature>
<evidence type="ECO:0000256" key="5">
    <source>
        <dbReference type="SAM" id="SignalP"/>
    </source>
</evidence>
<feature type="signal peptide" evidence="5">
    <location>
        <begin position="1"/>
        <end position="19"/>
    </location>
</feature>
<comment type="cofactor">
    <cofactor evidence="1">
        <name>Ca(2+)</name>
        <dbReference type="ChEBI" id="CHEBI:29108"/>
    </cofactor>
</comment>
<dbReference type="PRINTS" id="PR00110">
    <property type="entry name" value="ALPHAAMYLASE"/>
</dbReference>
<evidence type="ECO:0008006" key="8">
    <source>
        <dbReference type="Google" id="ProtNLM"/>
    </source>
</evidence>
<organism evidence="6 7">
    <name type="scientific">Rhizoctonia solani</name>
    <dbReference type="NCBI Taxonomy" id="456999"/>
    <lineage>
        <taxon>Eukaryota</taxon>
        <taxon>Fungi</taxon>
        <taxon>Dikarya</taxon>
        <taxon>Basidiomycota</taxon>
        <taxon>Agaricomycotina</taxon>
        <taxon>Agaricomycetes</taxon>
        <taxon>Cantharellales</taxon>
        <taxon>Ceratobasidiaceae</taxon>
        <taxon>Rhizoctonia</taxon>
    </lineage>
</organism>
<keyword evidence="5" id="KW-0732">Signal</keyword>
<reference evidence="6" key="1">
    <citation type="submission" date="2021-01" db="EMBL/GenBank/DDBJ databases">
        <authorList>
            <person name="Kaushik A."/>
        </authorList>
    </citation>
    <scope>NUCLEOTIDE SEQUENCE</scope>
    <source>
        <strain evidence="6">AG4-R118</strain>
    </source>
</reference>
<dbReference type="GO" id="GO:0043169">
    <property type="term" value="F:cation binding"/>
    <property type="evidence" value="ECO:0007669"/>
    <property type="project" value="InterPro"/>
</dbReference>
<dbReference type="InterPro" id="IPR006046">
    <property type="entry name" value="Alpha_amylase"/>
</dbReference>
<keyword evidence="3" id="KW-0119">Carbohydrate metabolism</keyword>
<comment type="similarity">
    <text evidence="2">Belongs to the glycosyl hydrolase 13 family.</text>
</comment>
<dbReference type="AlphaFoldDB" id="A0A8H3CWP0"/>
<proteinExistence type="inferred from homology"/>
<sequence length="159" mass="17300">MVIRTSLFSLTLLAVTANATHNCSNSDATPRMQRRAPINDKKISVQMFGWNWKSITAECEQFLGPAGVGYVQVNPPQEHLSGDQWWVDYQAVSYQLQSKRGSRSDFAEMIGRCKNAGVKVSVDVIWNHMSGVENGAGTAGTPTTTTPGYTVGTTSTIVD</sequence>
<feature type="region of interest" description="Disordered" evidence="4">
    <location>
        <begin position="136"/>
        <end position="159"/>
    </location>
</feature>
<dbReference type="SUPFAM" id="SSF51445">
    <property type="entry name" value="(Trans)glycosidases"/>
    <property type="match status" value="1"/>
</dbReference>
<dbReference type="InterPro" id="IPR017853">
    <property type="entry name" value="GH"/>
</dbReference>
<evidence type="ECO:0000256" key="2">
    <source>
        <dbReference type="ARBA" id="ARBA00008061"/>
    </source>
</evidence>